<gene>
    <name evidence="2" type="ORF">GWI33_004459</name>
</gene>
<dbReference type="SUPFAM" id="SSF48652">
    <property type="entry name" value="Tetraspanin"/>
    <property type="match status" value="1"/>
</dbReference>
<name>A0A834IIS8_RHYFE</name>
<reference evidence="2" key="1">
    <citation type="submission" date="2020-08" db="EMBL/GenBank/DDBJ databases">
        <title>Genome sequencing and assembly of the red palm weevil Rhynchophorus ferrugineus.</title>
        <authorList>
            <person name="Dias G.B."/>
            <person name="Bergman C.M."/>
            <person name="Manee M."/>
        </authorList>
    </citation>
    <scope>NUCLEOTIDE SEQUENCE</scope>
    <source>
        <strain evidence="2">AA-2017</strain>
        <tissue evidence="2">Whole larva</tissue>
    </source>
</reference>
<accession>A0A834IIS8</accession>
<sequence length="151" mass="17849">MGFIGLWRKNGSAYFAAYTVFLTTICIFQFVDILISVVFFRYRMLKPESVHHFLAKRYSEYGKGRPTIDYRVDVMHYCLKCCGIKSPFEKEVIIRESIIRYIIPSCCPYKKYFCTPFQAYKDNCSSRLIIESVDYFIYIKLAVINFKELLA</sequence>
<dbReference type="GO" id="GO:0016020">
    <property type="term" value="C:membrane"/>
    <property type="evidence" value="ECO:0007669"/>
    <property type="project" value="InterPro"/>
</dbReference>
<organism evidence="2 3">
    <name type="scientific">Rhynchophorus ferrugineus</name>
    <name type="common">Red palm weevil</name>
    <name type="synonym">Curculio ferrugineus</name>
    <dbReference type="NCBI Taxonomy" id="354439"/>
    <lineage>
        <taxon>Eukaryota</taxon>
        <taxon>Metazoa</taxon>
        <taxon>Ecdysozoa</taxon>
        <taxon>Arthropoda</taxon>
        <taxon>Hexapoda</taxon>
        <taxon>Insecta</taxon>
        <taxon>Pterygota</taxon>
        <taxon>Neoptera</taxon>
        <taxon>Endopterygota</taxon>
        <taxon>Coleoptera</taxon>
        <taxon>Polyphaga</taxon>
        <taxon>Cucujiformia</taxon>
        <taxon>Curculionidae</taxon>
        <taxon>Dryophthorinae</taxon>
        <taxon>Rhynchophorus</taxon>
    </lineage>
</organism>
<comment type="caution">
    <text evidence="2">The sequence shown here is derived from an EMBL/GenBank/DDBJ whole genome shotgun (WGS) entry which is preliminary data.</text>
</comment>
<evidence type="ECO:0000313" key="3">
    <source>
        <dbReference type="Proteomes" id="UP000625711"/>
    </source>
</evidence>
<keyword evidence="1" id="KW-0812">Transmembrane</keyword>
<protein>
    <submittedName>
        <fullName evidence="2">Uncharacterized protein</fullName>
    </submittedName>
</protein>
<dbReference type="AlphaFoldDB" id="A0A834IIS8"/>
<keyword evidence="1" id="KW-1133">Transmembrane helix</keyword>
<keyword evidence="1" id="KW-0472">Membrane</keyword>
<evidence type="ECO:0000256" key="1">
    <source>
        <dbReference type="SAM" id="Phobius"/>
    </source>
</evidence>
<feature type="transmembrane region" description="Helical" evidence="1">
    <location>
        <begin position="15"/>
        <end position="40"/>
    </location>
</feature>
<proteinExistence type="predicted"/>
<dbReference type="EMBL" id="JAACXV010000231">
    <property type="protein sequence ID" value="KAF7281660.1"/>
    <property type="molecule type" value="Genomic_DNA"/>
</dbReference>
<dbReference type="Proteomes" id="UP000625711">
    <property type="component" value="Unassembled WGS sequence"/>
</dbReference>
<dbReference type="InterPro" id="IPR008952">
    <property type="entry name" value="Tetraspanin_EC2_sf"/>
</dbReference>
<evidence type="ECO:0000313" key="2">
    <source>
        <dbReference type="EMBL" id="KAF7281660.1"/>
    </source>
</evidence>
<keyword evidence="3" id="KW-1185">Reference proteome</keyword>